<dbReference type="InterPro" id="IPR042098">
    <property type="entry name" value="TauD-like_sf"/>
</dbReference>
<comment type="caution">
    <text evidence="3">The sequence shown here is derived from an EMBL/GenBank/DDBJ whole genome shotgun (WGS) entry which is preliminary data.</text>
</comment>
<keyword evidence="1" id="KW-0560">Oxidoreductase</keyword>
<organism evidence="3 4">
    <name type="scientific">Pseudomonas fulva</name>
    <dbReference type="NCBI Taxonomy" id="47880"/>
    <lineage>
        <taxon>Bacteria</taxon>
        <taxon>Pseudomonadati</taxon>
        <taxon>Pseudomonadota</taxon>
        <taxon>Gammaproteobacteria</taxon>
        <taxon>Pseudomonadales</taxon>
        <taxon>Pseudomonadaceae</taxon>
        <taxon>Pseudomonas</taxon>
    </lineage>
</organism>
<dbReference type="PANTHER" id="PTHR37285">
    <property type="entry name" value="SPORE WALL MATURATION PROTEIN DIT1"/>
    <property type="match status" value="1"/>
</dbReference>
<dbReference type="Pfam" id="PF02668">
    <property type="entry name" value="TauD"/>
    <property type="match status" value="1"/>
</dbReference>
<name>A0A0D0JP67_9PSED</name>
<evidence type="ECO:0000313" key="3">
    <source>
        <dbReference type="EMBL" id="KIP88019.1"/>
    </source>
</evidence>
<dbReference type="EMBL" id="JXQW01000119">
    <property type="protein sequence ID" value="KIP88019.1"/>
    <property type="molecule type" value="Genomic_DNA"/>
</dbReference>
<evidence type="ECO:0000256" key="1">
    <source>
        <dbReference type="ARBA" id="ARBA00023002"/>
    </source>
</evidence>
<gene>
    <name evidence="3" type="ORF">RU08_25195</name>
</gene>
<dbReference type="Gene3D" id="3.60.130.10">
    <property type="entry name" value="Clavaminate synthase-like"/>
    <property type="match status" value="1"/>
</dbReference>
<dbReference type="AlphaFoldDB" id="A0A0D0JP67"/>
<evidence type="ECO:0000259" key="2">
    <source>
        <dbReference type="Pfam" id="PF02668"/>
    </source>
</evidence>
<dbReference type="InterPro" id="IPR007817">
    <property type="entry name" value="Isocyanide_synthase_DIT1"/>
</dbReference>
<dbReference type="RefSeq" id="WP_042556638.1">
    <property type="nucleotide sequence ID" value="NZ_JXQW01000119.1"/>
</dbReference>
<dbReference type="GO" id="GO:0016706">
    <property type="term" value="F:2-oxoglutarate-dependent dioxygenase activity"/>
    <property type="evidence" value="ECO:0007669"/>
    <property type="project" value="UniProtKB-ARBA"/>
</dbReference>
<evidence type="ECO:0000313" key="4">
    <source>
        <dbReference type="Proteomes" id="UP000032068"/>
    </source>
</evidence>
<dbReference type="SUPFAM" id="SSF51197">
    <property type="entry name" value="Clavaminate synthase-like"/>
    <property type="match status" value="1"/>
</dbReference>
<protein>
    <submittedName>
        <fullName evidence="3">Clavaminate synthase</fullName>
    </submittedName>
</protein>
<dbReference type="OrthoDB" id="581608at2"/>
<accession>A0A0D0JP67</accession>
<reference evidence="3 4" key="1">
    <citation type="submission" date="2014-12" db="EMBL/GenBank/DDBJ databases">
        <title>16Stimator: statistical estimation of ribosomal gene copy numbers from draft genome assemblies.</title>
        <authorList>
            <person name="Perisin M.A."/>
            <person name="Vetter M."/>
            <person name="Gilbert J.A."/>
            <person name="Bergelson J."/>
        </authorList>
    </citation>
    <scope>NUCLEOTIDE SEQUENCE [LARGE SCALE GENOMIC DNA]</scope>
    <source>
        <strain evidence="3 4">MEJ086</strain>
    </source>
</reference>
<dbReference type="Pfam" id="PF05141">
    <property type="entry name" value="DIT1_PvcA"/>
    <property type="match status" value="1"/>
</dbReference>
<dbReference type="InterPro" id="IPR003819">
    <property type="entry name" value="TauD/TfdA-like"/>
</dbReference>
<feature type="domain" description="TauD/TfdA-like" evidence="2">
    <location>
        <begin position="348"/>
        <end position="584"/>
    </location>
</feature>
<sequence>MNENRKNWIGAAIEIIEPFLLRATGDRFEERGRNALAKQLAVCFDQQRPLRLLFPGFPCKSPNSRDKSLGVLPDYGEVMAIQRLDQLGSALADHHAPGCIVTIVSDGTTFNDIVGVDDECREKYNDALRDLCHTHTIVWASLADCLPATDSPAQQRRELLRHAQLPYASIDRLMALGKQDHELAASHDKLCSYLYNDLRLGKQADQSEDQYLEDISTKAWQMMQRGHALNAVLKRAFPDDIRLSVHQYDNAGPKYTVSLQTGLQRPVSPWHMVPVCGLDGPQALRCRNQVDAQKHVLVTYQGRPWLYHQVDDPRALEFEYELQKLPLFGLAVRDPLGKGFDTLSSVLLASLTETFGFVCLSGYAFTDQEAFTRRCEGFGKIYQWKFGAVHVVKPEDEPEGFVHSLEKTPLHWDLSMLPLTHEDVVGNEKFSASKFMLYCKTPPCVGEGQTTIVDGRNVLAKAGLAKVREWARTRVTYFTKMTYFGGNPRSYPLVDTHPFDGRLIFRYQEGSDSALQTFDLNIDDMSTAEQRSILGEVNSLAYDPDCIIEHQWAQDDLVLIDNWLMLHGRLPMTERSRSRELWRIQIY</sequence>
<dbReference type="Proteomes" id="UP000032068">
    <property type="component" value="Unassembled WGS sequence"/>
</dbReference>
<proteinExistence type="predicted"/>
<dbReference type="PANTHER" id="PTHR37285:SF5">
    <property type="entry name" value="SPORE WALL MATURATION PROTEIN DIT1"/>
    <property type="match status" value="1"/>
</dbReference>